<dbReference type="InParanoid" id="A0A0D2WIK6"/>
<gene>
    <name evidence="15" type="ORF">CAOG_000473</name>
</gene>
<dbReference type="Pfam" id="PF00326">
    <property type="entry name" value="Peptidase_S9"/>
    <property type="match status" value="1"/>
</dbReference>
<dbReference type="GO" id="GO:0004177">
    <property type="term" value="F:aminopeptidase activity"/>
    <property type="evidence" value="ECO:0007669"/>
    <property type="project" value="UniProtKB-KW"/>
</dbReference>
<feature type="domain" description="Peptidase S9 prolyl oligopeptidase catalytic" evidence="13">
    <location>
        <begin position="624"/>
        <end position="822"/>
    </location>
</feature>
<dbReference type="InterPro" id="IPR001375">
    <property type="entry name" value="Peptidase_S9_cat"/>
</dbReference>
<evidence type="ECO:0000313" key="16">
    <source>
        <dbReference type="Proteomes" id="UP000008743"/>
    </source>
</evidence>
<feature type="domain" description="Dipeptidylpeptidase IV N-terminal" evidence="14">
    <location>
        <begin position="147"/>
        <end position="534"/>
    </location>
</feature>
<dbReference type="InterPro" id="IPR029058">
    <property type="entry name" value="AB_hydrolase_fold"/>
</dbReference>
<dbReference type="EMBL" id="KE346360">
    <property type="protein sequence ID" value="KJE88898.1"/>
    <property type="molecule type" value="Genomic_DNA"/>
</dbReference>
<keyword evidence="10" id="KW-0325">Glycoprotein</keyword>
<organism evidence="15 16">
    <name type="scientific">Capsaspora owczarzaki (strain ATCC 30864)</name>
    <dbReference type="NCBI Taxonomy" id="595528"/>
    <lineage>
        <taxon>Eukaryota</taxon>
        <taxon>Filasterea</taxon>
        <taxon>Capsaspora</taxon>
    </lineage>
</organism>
<proteinExistence type="predicted"/>
<dbReference type="eggNOG" id="KOG2100">
    <property type="taxonomic scope" value="Eukaryota"/>
</dbReference>
<evidence type="ECO:0000256" key="4">
    <source>
        <dbReference type="ARBA" id="ARBA00022692"/>
    </source>
</evidence>
<accession>A0A0D2WIK6</accession>
<keyword evidence="9 12" id="KW-0472">Membrane</keyword>
<keyword evidence="2" id="KW-0031">Aminopeptidase</keyword>
<evidence type="ECO:0000256" key="10">
    <source>
        <dbReference type="ARBA" id="ARBA00023180"/>
    </source>
</evidence>
<dbReference type="Proteomes" id="UP000008743">
    <property type="component" value="Unassembled WGS sequence"/>
</dbReference>
<reference evidence="16" key="1">
    <citation type="submission" date="2011-02" db="EMBL/GenBank/DDBJ databases">
        <title>The Genome Sequence of Capsaspora owczarzaki ATCC 30864.</title>
        <authorList>
            <person name="Russ C."/>
            <person name="Cuomo C."/>
            <person name="Burger G."/>
            <person name="Gray M.W."/>
            <person name="Holland P.W.H."/>
            <person name="King N."/>
            <person name="Lang F.B.F."/>
            <person name="Roger A.J."/>
            <person name="Ruiz-Trillo I."/>
            <person name="Young S.K."/>
            <person name="Zeng Q."/>
            <person name="Gargeya S."/>
            <person name="Alvarado L."/>
            <person name="Berlin A."/>
            <person name="Chapman S.B."/>
            <person name="Chen Z."/>
            <person name="Freedman E."/>
            <person name="Gellesch M."/>
            <person name="Goldberg J."/>
            <person name="Griggs A."/>
            <person name="Gujja S."/>
            <person name="Heilman E."/>
            <person name="Heiman D."/>
            <person name="Howarth C."/>
            <person name="Mehta T."/>
            <person name="Neiman D."/>
            <person name="Pearson M."/>
            <person name="Roberts A."/>
            <person name="Saif S."/>
            <person name="Shea T."/>
            <person name="Shenoy N."/>
            <person name="Sisk P."/>
            <person name="Stolte C."/>
            <person name="Sykes S."/>
            <person name="White J."/>
            <person name="Yandava C."/>
            <person name="Haas B."/>
            <person name="Nusbaum C."/>
            <person name="Birren B."/>
        </authorList>
    </citation>
    <scope>NUCLEOTIDE SEQUENCE</scope>
    <source>
        <strain evidence="16">ATCC 30864</strain>
    </source>
</reference>
<evidence type="ECO:0000313" key="15">
    <source>
        <dbReference type="EMBL" id="KJE88898.1"/>
    </source>
</evidence>
<dbReference type="InterPro" id="IPR002471">
    <property type="entry name" value="Pept_S9_AS"/>
</dbReference>
<dbReference type="GO" id="GO:0008239">
    <property type="term" value="F:dipeptidyl-peptidase activity"/>
    <property type="evidence" value="ECO:0007669"/>
    <property type="project" value="TreeGrafter"/>
</dbReference>
<dbReference type="SUPFAM" id="SSF53474">
    <property type="entry name" value="alpha/beta-Hydrolases"/>
    <property type="match status" value="1"/>
</dbReference>
<evidence type="ECO:0000256" key="1">
    <source>
        <dbReference type="ARBA" id="ARBA00004606"/>
    </source>
</evidence>
<dbReference type="GO" id="GO:0004252">
    <property type="term" value="F:serine-type endopeptidase activity"/>
    <property type="evidence" value="ECO:0007669"/>
    <property type="project" value="InterPro"/>
</dbReference>
<dbReference type="PANTHER" id="PTHR11731:SF200">
    <property type="entry name" value="DIPEPTIDYL PEPTIDASE 10, ISOFORM B"/>
    <property type="match status" value="1"/>
</dbReference>
<feature type="transmembrane region" description="Helical" evidence="12">
    <location>
        <begin position="37"/>
        <end position="56"/>
    </location>
</feature>
<dbReference type="GO" id="GO:0012505">
    <property type="term" value="C:endomembrane system"/>
    <property type="evidence" value="ECO:0007669"/>
    <property type="project" value="UniProtKB-SubCell"/>
</dbReference>
<keyword evidence="16" id="KW-1185">Reference proteome</keyword>
<comment type="subcellular location">
    <subcellularLocation>
        <location evidence="11">Endomembrane system</location>
        <topology evidence="11">Single-pass membrane protein</topology>
    </subcellularLocation>
    <subcellularLocation>
        <location evidence="1">Membrane</location>
        <topology evidence="1">Single-pass type II membrane protein</topology>
    </subcellularLocation>
</comment>
<dbReference type="Pfam" id="PF00930">
    <property type="entry name" value="DPPIV_N"/>
    <property type="match status" value="1"/>
</dbReference>
<evidence type="ECO:0000259" key="14">
    <source>
        <dbReference type="Pfam" id="PF00930"/>
    </source>
</evidence>
<dbReference type="PANTHER" id="PTHR11731">
    <property type="entry name" value="PROTEASE FAMILY S9B,C DIPEPTIDYL-PEPTIDASE IV-RELATED"/>
    <property type="match status" value="1"/>
</dbReference>
<evidence type="ECO:0000256" key="12">
    <source>
        <dbReference type="SAM" id="Phobius"/>
    </source>
</evidence>
<evidence type="ECO:0000256" key="7">
    <source>
        <dbReference type="ARBA" id="ARBA00022968"/>
    </source>
</evidence>
<dbReference type="GO" id="GO:0005886">
    <property type="term" value="C:plasma membrane"/>
    <property type="evidence" value="ECO:0007669"/>
    <property type="project" value="TreeGrafter"/>
</dbReference>
<evidence type="ECO:0000256" key="5">
    <source>
        <dbReference type="ARBA" id="ARBA00022801"/>
    </source>
</evidence>
<keyword evidence="8 12" id="KW-1133">Transmembrane helix</keyword>
<evidence type="ECO:0000259" key="13">
    <source>
        <dbReference type="Pfam" id="PF00326"/>
    </source>
</evidence>
<dbReference type="SUPFAM" id="SSF82171">
    <property type="entry name" value="DPP6 N-terminal domain-like"/>
    <property type="match status" value="1"/>
</dbReference>
<dbReference type="FunFam" id="3.40.50.1820:FF:000003">
    <property type="entry name" value="Dipeptidyl peptidase 4"/>
    <property type="match status" value="1"/>
</dbReference>
<dbReference type="STRING" id="595528.A0A0D2WIK6"/>
<dbReference type="AlphaFoldDB" id="A0A0D2WIK6"/>
<keyword evidence="6" id="KW-0720">Serine protease</keyword>
<keyword evidence="4 12" id="KW-0812">Transmembrane</keyword>
<dbReference type="Gene3D" id="3.40.50.1820">
    <property type="entry name" value="alpha/beta hydrolase"/>
    <property type="match status" value="1"/>
</dbReference>
<dbReference type="PhylomeDB" id="A0A0D2WIK6"/>
<evidence type="ECO:0000256" key="2">
    <source>
        <dbReference type="ARBA" id="ARBA00022438"/>
    </source>
</evidence>
<dbReference type="InterPro" id="IPR002469">
    <property type="entry name" value="Peptidase_S9B_N"/>
</dbReference>
<dbReference type="InterPro" id="IPR050278">
    <property type="entry name" value="Serine_Prot_S9B/DPPIV"/>
</dbReference>
<name>A0A0D2WIK6_CAPO3</name>
<dbReference type="ESTHER" id="capo3-e9bvx2">
    <property type="family name" value="DPP4N_Peptidase_S9"/>
</dbReference>
<dbReference type="GO" id="GO:0006508">
    <property type="term" value="P:proteolysis"/>
    <property type="evidence" value="ECO:0007669"/>
    <property type="project" value="UniProtKB-KW"/>
</dbReference>
<dbReference type="OrthoDB" id="16520at2759"/>
<evidence type="ECO:0000256" key="3">
    <source>
        <dbReference type="ARBA" id="ARBA00022670"/>
    </source>
</evidence>
<evidence type="ECO:0000256" key="6">
    <source>
        <dbReference type="ARBA" id="ARBA00022825"/>
    </source>
</evidence>
<sequence length="829" mass="89135">MGREDYESGPLIGSSAGSSAASQSWAGRMLAKRRVRLLLVALVIAAIVAIAVGVAVKNSDDSNHGGAPRTGTAFGFQDMFNGNFSVARVTPTWSTDADNAAKFTYLAPRTGDIAQYDALTGATTTLLAADAFAAQGFAFGDYLLSGNGSAALLISNTTKVYRHTFNASYTLVDMTTQTLVRPFVLEDPDIQLAVWAPTGAGIAYVKSNNLYVVDAAAGATPTQITTSGTTDGTFVHGIPDWVYEEEVLASNSALWWSPGGSSIAFMSFNDTQVPFYTFPRYPLTPSNPYTELESFRYPKAGFNNPTVALSVFVRATQELLVLDLASGLIPDPATTDFLLTQITWISDTLLTVRQMPRIQQESVLLVCDISAANASVVPCATATHQQSTTGWLETYAGSLHFLPFSGQGAVTALDIVEINGFPTLAEYKLTFPLSDTPAVPTAVTDANWEIVSIDAIDTTSSSTSYRVFFTAVGRPEAAGAANPSQHHIYVYESSSGEISCISCTVDKTCTWNAASYDILASTILLSCNGPNAPYQTVRSTANLETRVFVVEENKPLKAALAALGDYAPQRRFFTIPVGAPDMFANVLYPPGFESDGSVKYPVLFDVYGGPFSQKVVSSFTMGYQAFLASSLGYIVVSVDGRGTGGRGVAYRNAVYRQLGHVETIDQIAAAQYFQTLPYVDKDRIAVWGWSYGGFMTSRIATAGSGTFKVAMAVAPVIEWEEYDSIYTERYMDTPQGNPAGYQGSSVLNSGLANISKLKYLVVHGTGDDNVHFQNTAGLVSALTAGYIDFQVQFYTNRDHSLNGGGTSQHLYRLLTNFLQRGLDRKELVV</sequence>
<evidence type="ECO:0000256" key="9">
    <source>
        <dbReference type="ARBA" id="ARBA00023136"/>
    </source>
</evidence>
<dbReference type="Gene3D" id="2.140.10.30">
    <property type="entry name" value="Dipeptidylpeptidase IV, N-terminal domain"/>
    <property type="match status" value="1"/>
</dbReference>
<evidence type="ECO:0000256" key="11">
    <source>
        <dbReference type="ARBA" id="ARBA00037847"/>
    </source>
</evidence>
<keyword evidence="5" id="KW-0378">Hydrolase</keyword>
<keyword evidence="3" id="KW-0645">Protease</keyword>
<keyword evidence="7" id="KW-0735">Signal-anchor</keyword>
<evidence type="ECO:0000256" key="8">
    <source>
        <dbReference type="ARBA" id="ARBA00022989"/>
    </source>
</evidence>
<dbReference type="RefSeq" id="XP_004365344.2">
    <property type="nucleotide sequence ID" value="XM_004365287.2"/>
</dbReference>
<dbReference type="FunCoup" id="A0A0D2WIK6">
    <property type="interactions" value="82"/>
</dbReference>
<dbReference type="PROSITE" id="PS00708">
    <property type="entry name" value="PRO_ENDOPEP_SER"/>
    <property type="match status" value="1"/>
</dbReference>
<protein>
    <submittedName>
        <fullName evidence="15">Uncharacterized protein</fullName>
    </submittedName>
</protein>